<reference evidence="4 5" key="1">
    <citation type="submission" date="2023-04" db="EMBL/GenBank/DDBJ databases">
        <title>Lysobacter sp. strain UC isolated from soil sample.</title>
        <authorList>
            <person name="Choksket S."/>
            <person name="Harshvardhan F."/>
            <person name="Rana R."/>
            <person name="Patil P.B."/>
            <person name="Korpole S."/>
        </authorList>
    </citation>
    <scope>NUCLEOTIDE SEQUENCE [LARGE SCALE GENOMIC DNA]</scope>
    <source>
        <strain evidence="4 5">UC</strain>
    </source>
</reference>
<keyword evidence="5" id="KW-1185">Reference proteome</keyword>
<comment type="caution">
    <text evidence="4">The sequence shown here is derived from an EMBL/GenBank/DDBJ whole genome shotgun (WGS) entry which is preliminary data.</text>
</comment>
<evidence type="ECO:0000313" key="5">
    <source>
        <dbReference type="Proteomes" id="UP001233535"/>
    </source>
</evidence>
<dbReference type="SUPFAM" id="SSF47473">
    <property type="entry name" value="EF-hand"/>
    <property type="match status" value="1"/>
</dbReference>
<gene>
    <name evidence="4" type="ORF">P8609_12180</name>
</gene>
<dbReference type="Gene3D" id="1.10.238.10">
    <property type="entry name" value="EF-hand"/>
    <property type="match status" value="1"/>
</dbReference>
<dbReference type="InterPro" id="IPR002048">
    <property type="entry name" value="EF_hand_dom"/>
</dbReference>
<feature type="domain" description="EF-hand" evidence="3">
    <location>
        <begin position="81"/>
        <end position="116"/>
    </location>
</feature>
<name>A0ABU1CFJ0_9GAMM</name>
<dbReference type="EMBL" id="JARUHG010000003">
    <property type="protein sequence ID" value="MDR0183717.1"/>
    <property type="molecule type" value="Genomic_DNA"/>
</dbReference>
<evidence type="ECO:0000256" key="1">
    <source>
        <dbReference type="SAM" id="MobiDB-lite"/>
    </source>
</evidence>
<feature type="chain" id="PRO_5046195458" evidence="2">
    <location>
        <begin position="26"/>
        <end position="124"/>
    </location>
</feature>
<feature type="signal peptide" evidence="2">
    <location>
        <begin position="1"/>
        <end position="25"/>
    </location>
</feature>
<evidence type="ECO:0000256" key="2">
    <source>
        <dbReference type="SAM" id="SignalP"/>
    </source>
</evidence>
<dbReference type="Proteomes" id="UP001233535">
    <property type="component" value="Unassembled WGS sequence"/>
</dbReference>
<keyword evidence="2" id="KW-0732">Signal</keyword>
<dbReference type="InterPro" id="IPR018247">
    <property type="entry name" value="EF_Hand_1_Ca_BS"/>
</dbReference>
<accession>A0ABU1CFJ0</accession>
<protein>
    <submittedName>
        <fullName evidence="4">EF-hand domain-containing protein</fullName>
    </submittedName>
</protein>
<organism evidence="4 5">
    <name type="scientific">Lysobacter arvi</name>
    <dbReference type="NCBI Taxonomy" id="3038776"/>
    <lineage>
        <taxon>Bacteria</taxon>
        <taxon>Pseudomonadati</taxon>
        <taxon>Pseudomonadota</taxon>
        <taxon>Gammaproteobacteria</taxon>
        <taxon>Lysobacterales</taxon>
        <taxon>Lysobacteraceae</taxon>
        <taxon>Lysobacter</taxon>
    </lineage>
</organism>
<evidence type="ECO:0000259" key="3">
    <source>
        <dbReference type="PROSITE" id="PS50222"/>
    </source>
</evidence>
<proteinExistence type="predicted"/>
<dbReference type="PROSITE" id="PS00018">
    <property type="entry name" value="EF_HAND_1"/>
    <property type="match status" value="1"/>
</dbReference>
<dbReference type="RefSeq" id="WP_309262839.1">
    <property type="nucleotide sequence ID" value="NZ_JARUHG010000003.1"/>
</dbReference>
<dbReference type="PROSITE" id="PS50222">
    <property type="entry name" value="EF_HAND_2"/>
    <property type="match status" value="1"/>
</dbReference>
<dbReference type="InterPro" id="IPR011992">
    <property type="entry name" value="EF-hand-dom_pair"/>
</dbReference>
<evidence type="ECO:0000313" key="4">
    <source>
        <dbReference type="EMBL" id="MDR0183717.1"/>
    </source>
</evidence>
<dbReference type="Pfam" id="PF13202">
    <property type="entry name" value="EF-hand_5"/>
    <property type="match status" value="1"/>
</dbReference>
<feature type="compositionally biased region" description="Low complexity" evidence="1">
    <location>
        <begin position="27"/>
        <end position="62"/>
    </location>
</feature>
<sequence length="124" mass="12107">MILKNRKPLIAAALVAVLSSPLAFAQTATPQADDPAAASASQPTSDAATSASGAPSGAPAKKSWSDVDTDKNGSLSKSEASSVPALGQVFDQADADADGALTADEYKAYVAKAQGGAAGNSGGK</sequence>
<feature type="region of interest" description="Disordered" evidence="1">
    <location>
        <begin position="27"/>
        <end position="85"/>
    </location>
</feature>
<feature type="compositionally biased region" description="Polar residues" evidence="1">
    <location>
        <begin position="72"/>
        <end position="81"/>
    </location>
</feature>